<evidence type="ECO:0000256" key="1">
    <source>
        <dbReference type="SAM" id="MobiDB-lite"/>
    </source>
</evidence>
<feature type="region of interest" description="Disordered" evidence="1">
    <location>
        <begin position="202"/>
        <end position="245"/>
    </location>
</feature>
<organism evidence="2 3">
    <name type="scientific">Parthenolecanium corni</name>
    <dbReference type="NCBI Taxonomy" id="536013"/>
    <lineage>
        <taxon>Eukaryota</taxon>
        <taxon>Metazoa</taxon>
        <taxon>Ecdysozoa</taxon>
        <taxon>Arthropoda</taxon>
        <taxon>Hexapoda</taxon>
        <taxon>Insecta</taxon>
        <taxon>Pterygota</taxon>
        <taxon>Neoptera</taxon>
        <taxon>Paraneoptera</taxon>
        <taxon>Hemiptera</taxon>
        <taxon>Sternorrhyncha</taxon>
        <taxon>Coccoidea</taxon>
        <taxon>Coccidae</taxon>
        <taxon>Parthenolecanium</taxon>
    </lineage>
</organism>
<proteinExistence type="predicted"/>
<feature type="region of interest" description="Disordered" evidence="1">
    <location>
        <begin position="155"/>
        <end position="188"/>
    </location>
</feature>
<gene>
    <name evidence="2" type="ORF">V9T40_004696</name>
</gene>
<feature type="compositionally biased region" description="Polar residues" evidence="1">
    <location>
        <begin position="207"/>
        <end position="225"/>
    </location>
</feature>
<reference evidence="2 3" key="1">
    <citation type="submission" date="2024-03" db="EMBL/GenBank/DDBJ databases">
        <title>Adaptation during the transition from Ophiocordyceps entomopathogen to insect associate is accompanied by gene loss and intensified selection.</title>
        <authorList>
            <person name="Ward C.M."/>
            <person name="Onetto C.A."/>
            <person name="Borneman A.R."/>
        </authorList>
    </citation>
    <scope>NUCLEOTIDE SEQUENCE [LARGE SCALE GENOMIC DNA]</scope>
    <source>
        <strain evidence="2">AWRI1</strain>
        <tissue evidence="2">Single Adult Female</tissue>
    </source>
</reference>
<dbReference type="EMBL" id="JBBCAQ010000032">
    <property type="protein sequence ID" value="KAK7583733.1"/>
    <property type="molecule type" value="Genomic_DNA"/>
</dbReference>
<sequence length="270" mass="30681">MSSSPQISRQDSISNSLPSFSKINTSSASASVGVSASANSAYKVPAQEETVCQKETVRISPPLHQKEIPVSTYYTNGHLKNSRNIESHAYNLKIKNLTSFDESKVINKSDWTYRRFDRVDRECQTDNYRYCEIHSRNMANDDYEMDTIGNNLYPEIHNHNNETMNDHLPSNSENFPSPPDTESKDRDLEDIDVIAPLNTELSESDNTDFISEQPRLNGSAVSNDNKIYEKSDNSKKRDDWSNKNEEEEEKDTCCTSCLLLTLNICDCVIL</sequence>
<dbReference type="AlphaFoldDB" id="A0AAN9TGP6"/>
<name>A0AAN9TGP6_9HEMI</name>
<comment type="caution">
    <text evidence="2">The sequence shown here is derived from an EMBL/GenBank/DDBJ whole genome shotgun (WGS) entry which is preliminary data.</text>
</comment>
<evidence type="ECO:0000313" key="2">
    <source>
        <dbReference type="EMBL" id="KAK7583733.1"/>
    </source>
</evidence>
<accession>A0AAN9TGP6</accession>
<evidence type="ECO:0000313" key="3">
    <source>
        <dbReference type="Proteomes" id="UP001367676"/>
    </source>
</evidence>
<protein>
    <submittedName>
        <fullName evidence="2">Uncharacterized protein</fullName>
    </submittedName>
</protein>
<feature type="compositionally biased region" description="Basic and acidic residues" evidence="1">
    <location>
        <begin position="226"/>
        <end position="244"/>
    </location>
</feature>
<dbReference type="Proteomes" id="UP001367676">
    <property type="component" value="Unassembled WGS sequence"/>
</dbReference>
<keyword evidence="3" id="KW-1185">Reference proteome</keyword>